<keyword evidence="2" id="KW-0285">Flavoprotein</keyword>
<evidence type="ECO:0000256" key="1">
    <source>
        <dbReference type="ARBA" id="ARBA00001974"/>
    </source>
</evidence>
<dbReference type="SUPFAM" id="SSF51905">
    <property type="entry name" value="FAD/NAD(P)-binding domain"/>
    <property type="match status" value="1"/>
</dbReference>
<keyword evidence="5" id="KW-0560">Oxidoreductase</keyword>
<evidence type="ECO:0000256" key="2">
    <source>
        <dbReference type="ARBA" id="ARBA00022630"/>
    </source>
</evidence>
<keyword evidence="5" id="KW-0503">Monooxygenase</keyword>
<comment type="caution">
    <text evidence="5">The sequence shown here is derived from an EMBL/GenBank/DDBJ whole genome shotgun (WGS) entry which is preliminary data.</text>
</comment>
<evidence type="ECO:0000256" key="3">
    <source>
        <dbReference type="ARBA" id="ARBA00022827"/>
    </source>
</evidence>
<evidence type="ECO:0000313" key="6">
    <source>
        <dbReference type="Proteomes" id="UP000215506"/>
    </source>
</evidence>
<dbReference type="Pfam" id="PF21274">
    <property type="entry name" value="Rng_hyd_C"/>
    <property type="match status" value="1"/>
</dbReference>
<dbReference type="EC" id="1.14.13.50" evidence="5"/>
<proteinExistence type="predicted"/>
<reference evidence="5 6" key="1">
    <citation type="submission" date="2017-07" db="EMBL/GenBank/DDBJ databases">
        <title>First draft Genome Sequence of Nocardia cerradoensis isolated from human infection.</title>
        <authorList>
            <person name="Carrasco G."/>
        </authorList>
    </citation>
    <scope>NUCLEOTIDE SEQUENCE [LARGE SCALE GENOMIC DNA]</scope>
    <source>
        <strain evidence="5 6">CNM20130759</strain>
    </source>
</reference>
<evidence type="ECO:0000259" key="4">
    <source>
        <dbReference type="Pfam" id="PF01494"/>
    </source>
</evidence>
<dbReference type="NCBIfam" id="NF004832">
    <property type="entry name" value="PRK06184.1"/>
    <property type="match status" value="1"/>
</dbReference>
<dbReference type="InterPro" id="IPR002938">
    <property type="entry name" value="FAD-bd"/>
</dbReference>
<dbReference type="Gene3D" id="3.40.30.120">
    <property type="match status" value="1"/>
</dbReference>
<name>A0A231H462_9NOCA</name>
<dbReference type="RefSeq" id="WP_094026393.1">
    <property type="nucleotide sequence ID" value="NZ_NGAF01000009.1"/>
</dbReference>
<dbReference type="InterPro" id="IPR036188">
    <property type="entry name" value="FAD/NAD-bd_sf"/>
</dbReference>
<dbReference type="Proteomes" id="UP000215506">
    <property type="component" value="Unassembled WGS sequence"/>
</dbReference>
<dbReference type="GO" id="GO:0071949">
    <property type="term" value="F:FAD binding"/>
    <property type="evidence" value="ECO:0007669"/>
    <property type="project" value="InterPro"/>
</dbReference>
<feature type="domain" description="FAD-binding" evidence="4">
    <location>
        <begin position="4"/>
        <end position="340"/>
    </location>
</feature>
<dbReference type="Gene3D" id="3.30.70.2450">
    <property type="match status" value="1"/>
</dbReference>
<dbReference type="Pfam" id="PF01494">
    <property type="entry name" value="FAD_binding_3"/>
    <property type="match status" value="1"/>
</dbReference>
<dbReference type="PANTHER" id="PTHR43004:SF19">
    <property type="entry name" value="BINDING MONOOXYGENASE, PUTATIVE (JCVI)-RELATED"/>
    <property type="match status" value="1"/>
</dbReference>
<dbReference type="EMBL" id="NGAF01000009">
    <property type="protein sequence ID" value="OXR43627.1"/>
    <property type="molecule type" value="Genomic_DNA"/>
</dbReference>
<dbReference type="PANTHER" id="PTHR43004">
    <property type="entry name" value="TRK SYSTEM POTASSIUM UPTAKE PROTEIN"/>
    <property type="match status" value="1"/>
</dbReference>
<comment type="cofactor">
    <cofactor evidence="1">
        <name>FAD</name>
        <dbReference type="ChEBI" id="CHEBI:57692"/>
    </cofactor>
</comment>
<accession>A0A231H462</accession>
<dbReference type="Gene3D" id="3.50.50.60">
    <property type="entry name" value="FAD/NAD(P)-binding domain"/>
    <property type="match status" value="1"/>
</dbReference>
<dbReference type="PRINTS" id="PR00420">
    <property type="entry name" value="RNGMNOXGNASE"/>
</dbReference>
<dbReference type="GO" id="GO:0018677">
    <property type="term" value="F:pentachlorophenol monooxygenase activity"/>
    <property type="evidence" value="ECO:0007669"/>
    <property type="project" value="UniProtKB-EC"/>
</dbReference>
<organism evidence="5 6">
    <name type="scientific">Nocardia cerradoensis</name>
    <dbReference type="NCBI Taxonomy" id="85688"/>
    <lineage>
        <taxon>Bacteria</taxon>
        <taxon>Bacillati</taxon>
        <taxon>Actinomycetota</taxon>
        <taxon>Actinomycetes</taxon>
        <taxon>Mycobacteriales</taxon>
        <taxon>Nocardiaceae</taxon>
        <taxon>Nocardia</taxon>
    </lineage>
</organism>
<gene>
    <name evidence="5" type="primary">pcpB_2</name>
    <name evidence="5" type="ORF">B7C42_04495</name>
</gene>
<protein>
    <submittedName>
        <fullName evidence="5">Pentachlorophenol 4-monooxygenase</fullName>
        <ecNumber evidence="5">1.14.13.50</ecNumber>
    </submittedName>
</protein>
<dbReference type="InterPro" id="IPR050641">
    <property type="entry name" value="RIFMO-like"/>
</dbReference>
<evidence type="ECO:0000313" key="5">
    <source>
        <dbReference type="EMBL" id="OXR43627.1"/>
    </source>
</evidence>
<sequence>MTRPVLIAGAGPTGLTLAIDLARRGIDVRIVDKATTPFSGSRGDGIQPRTLEVFDDLGVLDAVLAAGSPAPLMRAYLDGTLVAERRMSESRAAGPAVPYPNPWVLGQSDTERLLRDRLAEFGVHVEFGTALAGFTQDADEVRATLSGPGGTENVAARYLIGADGGAGTVRRTLGIPFEGTTDESIRMLLGDVPVDALDHDFGYWFATAATPTAGVALTPLPGGRLFQFAAPLGDDPRPTRAVLQERLDRVSGRTDLIVGEPVWSTVWRPNIRLAQRFRSGRVFLAGDAAHVHPPTGGQGMNTGIQDAYNLGWKLAAALSGDPGPLETYESERRAVARRVLGLSTALLDKHLEGHEDAMNRGAETHQLDISYRDAADTAGLTAGDRAPDAPLRRDDGSALRLFDLFRGPHATRLTFGAPAEATEVAGVRAYSIVAPGHRLEPGQLIAVDGHAFTDYAATAGTQVLVRPDGYLAWHRQG</sequence>
<keyword evidence="6" id="KW-1185">Reference proteome</keyword>
<keyword evidence="3" id="KW-0274">FAD</keyword>
<dbReference type="AlphaFoldDB" id="A0A231H462"/>